<accession>A0ABN2RWS8</accession>
<feature type="region of interest" description="Disordered" evidence="1">
    <location>
        <begin position="33"/>
        <end position="58"/>
    </location>
</feature>
<gene>
    <name evidence="3" type="ORF">GCM10009838_40820</name>
</gene>
<protein>
    <recommendedName>
        <fullName evidence="5">DUF2690 domain-containing protein</fullName>
    </recommendedName>
</protein>
<proteinExistence type="predicted"/>
<feature type="chain" id="PRO_5045828975" description="DUF2690 domain-containing protein" evidence="2">
    <location>
        <begin position="27"/>
        <end position="154"/>
    </location>
</feature>
<organism evidence="3 4">
    <name type="scientific">Catenulispora subtropica</name>
    <dbReference type="NCBI Taxonomy" id="450798"/>
    <lineage>
        <taxon>Bacteria</taxon>
        <taxon>Bacillati</taxon>
        <taxon>Actinomycetota</taxon>
        <taxon>Actinomycetes</taxon>
        <taxon>Catenulisporales</taxon>
        <taxon>Catenulisporaceae</taxon>
        <taxon>Catenulispora</taxon>
    </lineage>
</organism>
<feature type="signal peptide" evidence="2">
    <location>
        <begin position="1"/>
        <end position="26"/>
    </location>
</feature>
<evidence type="ECO:0000256" key="1">
    <source>
        <dbReference type="SAM" id="MobiDB-lite"/>
    </source>
</evidence>
<reference evidence="3 4" key="1">
    <citation type="journal article" date="2019" name="Int. J. Syst. Evol. Microbiol.">
        <title>The Global Catalogue of Microorganisms (GCM) 10K type strain sequencing project: providing services to taxonomists for standard genome sequencing and annotation.</title>
        <authorList>
            <consortium name="The Broad Institute Genomics Platform"/>
            <consortium name="The Broad Institute Genome Sequencing Center for Infectious Disease"/>
            <person name="Wu L."/>
            <person name="Ma J."/>
        </authorList>
    </citation>
    <scope>NUCLEOTIDE SEQUENCE [LARGE SCALE GENOMIC DNA]</scope>
    <source>
        <strain evidence="3 4">JCM 16013</strain>
    </source>
</reference>
<sequence>MFSRRIVSRIGVGLGAVALASAPVVAYANASHAPSRPPASCSNKGCNGKDPQSTGCSSTFEARSIRTTPIMSKGKQIGTVELRWSPFCGNNWARVTTVGGVSANLSATATRQDHAKMSASGRGTVLWTPMIFGRDLCVAATGTVNGVSATTPCV</sequence>
<dbReference type="InterPro" id="IPR021224">
    <property type="entry name" value="DUF2690"/>
</dbReference>
<comment type="caution">
    <text evidence="3">The sequence shown here is derived from an EMBL/GenBank/DDBJ whole genome shotgun (WGS) entry which is preliminary data.</text>
</comment>
<evidence type="ECO:0000313" key="4">
    <source>
        <dbReference type="Proteomes" id="UP001499854"/>
    </source>
</evidence>
<dbReference type="Proteomes" id="UP001499854">
    <property type="component" value="Unassembled WGS sequence"/>
</dbReference>
<evidence type="ECO:0008006" key="5">
    <source>
        <dbReference type="Google" id="ProtNLM"/>
    </source>
</evidence>
<dbReference type="Pfam" id="PF10901">
    <property type="entry name" value="DUF2690"/>
    <property type="match status" value="1"/>
</dbReference>
<feature type="compositionally biased region" description="Polar residues" evidence="1">
    <location>
        <begin position="40"/>
        <end position="58"/>
    </location>
</feature>
<dbReference type="RefSeq" id="WP_344658651.1">
    <property type="nucleotide sequence ID" value="NZ_BAAAQM010000022.1"/>
</dbReference>
<keyword evidence="2" id="KW-0732">Signal</keyword>
<evidence type="ECO:0000256" key="2">
    <source>
        <dbReference type="SAM" id="SignalP"/>
    </source>
</evidence>
<keyword evidence="4" id="KW-1185">Reference proteome</keyword>
<evidence type="ECO:0000313" key="3">
    <source>
        <dbReference type="EMBL" id="GAA1976360.1"/>
    </source>
</evidence>
<dbReference type="EMBL" id="BAAAQM010000022">
    <property type="protein sequence ID" value="GAA1976360.1"/>
    <property type="molecule type" value="Genomic_DNA"/>
</dbReference>
<name>A0ABN2RWS8_9ACTN</name>